<comment type="caution">
    <text evidence="1">The sequence shown here is derived from an EMBL/GenBank/DDBJ whole genome shotgun (WGS) entry which is preliminary data.</text>
</comment>
<evidence type="ECO:0000313" key="2">
    <source>
        <dbReference type="Proteomes" id="UP000634136"/>
    </source>
</evidence>
<proteinExistence type="predicted"/>
<gene>
    <name evidence="1" type="ORF">G2W53_039348</name>
</gene>
<dbReference type="EMBL" id="JAAIUW010000012">
    <property type="protein sequence ID" value="KAF7807187.1"/>
    <property type="molecule type" value="Genomic_DNA"/>
</dbReference>
<evidence type="ECO:0000313" key="1">
    <source>
        <dbReference type="EMBL" id="KAF7807187.1"/>
    </source>
</evidence>
<reference evidence="1" key="1">
    <citation type="submission" date="2020-09" db="EMBL/GenBank/DDBJ databases">
        <title>Genome-Enabled Discovery of Anthraquinone Biosynthesis in Senna tora.</title>
        <authorList>
            <person name="Kang S.-H."/>
            <person name="Pandey R.P."/>
            <person name="Lee C.-M."/>
            <person name="Sim J.-S."/>
            <person name="Jeong J.-T."/>
            <person name="Choi B.-S."/>
            <person name="Jung M."/>
            <person name="Ginzburg D."/>
            <person name="Zhao K."/>
            <person name="Won S.Y."/>
            <person name="Oh T.-J."/>
            <person name="Yu Y."/>
            <person name="Kim N.-H."/>
            <person name="Lee O.R."/>
            <person name="Lee T.-H."/>
            <person name="Bashyal P."/>
            <person name="Kim T.-S."/>
            <person name="Lee W.-H."/>
            <person name="Kawkins C."/>
            <person name="Kim C.-K."/>
            <person name="Kim J.S."/>
            <person name="Ahn B.O."/>
            <person name="Rhee S.Y."/>
            <person name="Sohng J.K."/>
        </authorList>
    </citation>
    <scope>NUCLEOTIDE SEQUENCE</scope>
    <source>
        <tissue evidence="1">Leaf</tissue>
    </source>
</reference>
<protein>
    <submittedName>
        <fullName evidence="1">Ribonuclease H</fullName>
    </submittedName>
</protein>
<dbReference type="Proteomes" id="UP000634136">
    <property type="component" value="Unassembled WGS sequence"/>
</dbReference>
<accession>A0A834W2R5</accession>
<name>A0A834W2R5_9FABA</name>
<dbReference type="AlphaFoldDB" id="A0A834W2R5"/>
<keyword evidence="2" id="KW-1185">Reference proteome</keyword>
<sequence length="175" mass="19696">MAAGILFPVINYVPDNTVAESDADFNHLSDSNGVSPKPGRLTLIKSVLTSMSLYHLSYYKLTKAEAMKCDSLLAHFFWVGTGHNIPLNHANWPTPTNNIDNPVNRVSDLVETNHRWNRTLVHQLYDAPTAREILKIPISLTQGEDKLYWSGNKEGNYKVKDGYNKLTESRNISPN</sequence>
<organism evidence="1 2">
    <name type="scientific">Senna tora</name>
    <dbReference type="NCBI Taxonomy" id="362788"/>
    <lineage>
        <taxon>Eukaryota</taxon>
        <taxon>Viridiplantae</taxon>
        <taxon>Streptophyta</taxon>
        <taxon>Embryophyta</taxon>
        <taxon>Tracheophyta</taxon>
        <taxon>Spermatophyta</taxon>
        <taxon>Magnoliopsida</taxon>
        <taxon>eudicotyledons</taxon>
        <taxon>Gunneridae</taxon>
        <taxon>Pentapetalae</taxon>
        <taxon>rosids</taxon>
        <taxon>fabids</taxon>
        <taxon>Fabales</taxon>
        <taxon>Fabaceae</taxon>
        <taxon>Caesalpinioideae</taxon>
        <taxon>Cassia clade</taxon>
        <taxon>Senna</taxon>
    </lineage>
</organism>
<dbReference type="OrthoDB" id="1436389at2759"/>